<dbReference type="SUPFAM" id="SSF52172">
    <property type="entry name" value="CheY-like"/>
    <property type="match status" value="1"/>
</dbReference>
<evidence type="ECO:0000256" key="7">
    <source>
        <dbReference type="PROSITE-ProRule" id="PRU00169"/>
    </source>
</evidence>
<dbReference type="PANTHER" id="PTHR43711:SF1">
    <property type="entry name" value="HISTIDINE KINASE 1"/>
    <property type="match status" value="1"/>
</dbReference>
<dbReference type="SUPFAM" id="SSF47384">
    <property type="entry name" value="Homodimeric domain of signal transducing histidine kinase"/>
    <property type="match status" value="1"/>
</dbReference>
<dbReference type="CDD" id="cd00130">
    <property type="entry name" value="PAS"/>
    <property type="match status" value="1"/>
</dbReference>
<evidence type="ECO:0000259" key="9">
    <source>
        <dbReference type="PROSITE" id="PS50110"/>
    </source>
</evidence>
<dbReference type="PROSITE" id="PS50112">
    <property type="entry name" value="PAS"/>
    <property type="match status" value="1"/>
</dbReference>
<dbReference type="GO" id="GO:0005524">
    <property type="term" value="F:ATP binding"/>
    <property type="evidence" value="ECO:0007669"/>
    <property type="project" value="UniProtKB-KW"/>
</dbReference>
<dbReference type="InterPro" id="IPR003594">
    <property type="entry name" value="HATPase_dom"/>
</dbReference>
<dbReference type="PROSITE" id="PS50109">
    <property type="entry name" value="HIS_KIN"/>
    <property type="match status" value="1"/>
</dbReference>
<evidence type="ECO:0000256" key="2">
    <source>
        <dbReference type="ARBA" id="ARBA00012438"/>
    </source>
</evidence>
<dbReference type="InterPro" id="IPR005467">
    <property type="entry name" value="His_kinase_dom"/>
</dbReference>
<dbReference type="InterPro" id="IPR035965">
    <property type="entry name" value="PAS-like_dom_sf"/>
</dbReference>
<comment type="catalytic activity">
    <reaction evidence="1">
        <text>ATP + protein L-histidine = ADP + protein N-phospho-L-histidine.</text>
        <dbReference type="EC" id="2.7.13.3"/>
    </reaction>
</comment>
<dbReference type="Gene3D" id="3.40.50.2300">
    <property type="match status" value="1"/>
</dbReference>
<dbReference type="InterPro" id="IPR036890">
    <property type="entry name" value="HATPase_C_sf"/>
</dbReference>
<dbReference type="Pfam" id="PF02518">
    <property type="entry name" value="HATPase_c"/>
    <property type="match status" value="1"/>
</dbReference>
<evidence type="ECO:0000313" key="11">
    <source>
        <dbReference type="EMBL" id="XBP70174.1"/>
    </source>
</evidence>
<keyword evidence="11" id="KW-0547">Nucleotide-binding</keyword>
<accession>A0AAU7LRC0</accession>
<gene>
    <name evidence="11" type="ORF">ABLV49_20280</name>
</gene>
<keyword evidence="3 7" id="KW-0597">Phosphoprotein</keyword>
<dbReference type="AlphaFoldDB" id="A0AAU7LRC0"/>
<dbReference type="SMART" id="SM00388">
    <property type="entry name" value="HisKA"/>
    <property type="match status" value="1"/>
</dbReference>
<dbReference type="Gene3D" id="3.30.565.10">
    <property type="entry name" value="Histidine kinase-like ATPase, C-terminal domain"/>
    <property type="match status" value="1"/>
</dbReference>
<feature type="domain" description="PAS" evidence="10">
    <location>
        <begin position="184"/>
        <end position="254"/>
    </location>
</feature>
<dbReference type="EMBL" id="CP157675">
    <property type="protein sequence ID" value="XBP70174.1"/>
    <property type="molecule type" value="Genomic_DNA"/>
</dbReference>
<dbReference type="EC" id="2.7.13.3" evidence="2"/>
<protein>
    <recommendedName>
        <fullName evidence="2">histidine kinase</fullName>
        <ecNumber evidence="2">2.7.13.3</ecNumber>
    </recommendedName>
</protein>
<evidence type="ECO:0000256" key="5">
    <source>
        <dbReference type="ARBA" id="ARBA00022777"/>
    </source>
</evidence>
<dbReference type="InterPro" id="IPR013656">
    <property type="entry name" value="PAS_4"/>
</dbReference>
<dbReference type="Pfam" id="PF08448">
    <property type="entry name" value="PAS_4"/>
    <property type="match status" value="1"/>
</dbReference>
<feature type="domain" description="Response regulatory" evidence="9">
    <location>
        <begin position="8"/>
        <end position="154"/>
    </location>
</feature>
<dbReference type="InterPro" id="IPR003661">
    <property type="entry name" value="HisK_dim/P_dom"/>
</dbReference>
<feature type="domain" description="Histidine kinase" evidence="8">
    <location>
        <begin position="315"/>
        <end position="535"/>
    </location>
</feature>
<dbReference type="InterPro" id="IPR004358">
    <property type="entry name" value="Sig_transdc_His_kin-like_C"/>
</dbReference>
<dbReference type="CDD" id="cd00082">
    <property type="entry name" value="HisKA"/>
    <property type="match status" value="1"/>
</dbReference>
<organism evidence="11">
    <name type="scientific">Polaromonas hydrogenivorans</name>
    <dbReference type="NCBI Taxonomy" id="335476"/>
    <lineage>
        <taxon>Bacteria</taxon>
        <taxon>Pseudomonadati</taxon>
        <taxon>Pseudomonadota</taxon>
        <taxon>Betaproteobacteria</taxon>
        <taxon>Burkholderiales</taxon>
        <taxon>Comamonadaceae</taxon>
        <taxon>Polaromonas</taxon>
    </lineage>
</organism>
<dbReference type="GO" id="GO:0000155">
    <property type="term" value="F:phosphorelay sensor kinase activity"/>
    <property type="evidence" value="ECO:0007669"/>
    <property type="project" value="InterPro"/>
</dbReference>
<dbReference type="SUPFAM" id="SSF55785">
    <property type="entry name" value="PYP-like sensor domain (PAS domain)"/>
    <property type="match status" value="1"/>
</dbReference>
<reference evidence="11" key="1">
    <citation type="submission" date="2024-05" db="EMBL/GenBank/DDBJ databases">
        <authorList>
            <person name="Bunk B."/>
            <person name="Swiderski J."/>
            <person name="Sproer C."/>
            <person name="Thiel V."/>
        </authorList>
    </citation>
    <scope>NUCLEOTIDE SEQUENCE</scope>
    <source>
        <strain evidence="11">DSM 17735</strain>
    </source>
</reference>
<dbReference type="SMART" id="SM00387">
    <property type="entry name" value="HATPase_c"/>
    <property type="match status" value="1"/>
</dbReference>
<dbReference type="InterPro" id="IPR000014">
    <property type="entry name" value="PAS"/>
</dbReference>
<dbReference type="Gene3D" id="3.30.450.20">
    <property type="entry name" value="PAS domain"/>
    <property type="match status" value="1"/>
</dbReference>
<dbReference type="PANTHER" id="PTHR43711">
    <property type="entry name" value="TWO-COMPONENT HISTIDINE KINASE"/>
    <property type="match status" value="1"/>
</dbReference>
<evidence type="ECO:0000256" key="6">
    <source>
        <dbReference type="ARBA" id="ARBA00023012"/>
    </source>
</evidence>
<keyword evidence="11" id="KW-0067">ATP-binding</keyword>
<dbReference type="RefSeq" id="WP_349279331.1">
    <property type="nucleotide sequence ID" value="NZ_CBCSCU010000005.1"/>
</dbReference>
<keyword evidence="5" id="KW-0418">Kinase</keyword>
<evidence type="ECO:0000256" key="3">
    <source>
        <dbReference type="ARBA" id="ARBA00022553"/>
    </source>
</evidence>
<dbReference type="InterPro" id="IPR050736">
    <property type="entry name" value="Sensor_HK_Regulatory"/>
</dbReference>
<dbReference type="InterPro" id="IPR011006">
    <property type="entry name" value="CheY-like_superfamily"/>
</dbReference>
<dbReference type="Gene3D" id="1.10.287.130">
    <property type="match status" value="1"/>
</dbReference>
<dbReference type="InterPro" id="IPR001789">
    <property type="entry name" value="Sig_transdc_resp-reg_receiver"/>
</dbReference>
<evidence type="ECO:0000259" key="10">
    <source>
        <dbReference type="PROSITE" id="PS50112"/>
    </source>
</evidence>
<dbReference type="InterPro" id="IPR036097">
    <property type="entry name" value="HisK_dim/P_sf"/>
</dbReference>
<dbReference type="Pfam" id="PF00512">
    <property type="entry name" value="HisKA"/>
    <property type="match status" value="1"/>
</dbReference>
<evidence type="ECO:0000259" key="8">
    <source>
        <dbReference type="PROSITE" id="PS50109"/>
    </source>
</evidence>
<dbReference type="SMART" id="SM00091">
    <property type="entry name" value="PAS"/>
    <property type="match status" value="1"/>
</dbReference>
<evidence type="ECO:0000256" key="4">
    <source>
        <dbReference type="ARBA" id="ARBA00022679"/>
    </source>
</evidence>
<evidence type="ECO:0000256" key="1">
    <source>
        <dbReference type="ARBA" id="ARBA00000085"/>
    </source>
</evidence>
<keyword evidence="4" id="KW-0808">Transferase</keyword>
<dbReference type="PRINTS" id="PR00344">
    <property type="entry name" value="BCTRLSENSOR"/>
</dbReference>
<dbReference type="PROSITE" id="PS50110">
    <property type="entry name" value="RESPONSE_REGULATORY"/>
    <property type="match status" value="1"/>
</dbReference>
<keyword evidence="6" id="KW-0902">Two-component regulatory system</keyword>
<feature type="modified residue" description="4-aspartylphosphate" evidence="7">
    <location>
        <position position="85"/>
    </location>
</feature>
<proteinExistence type="predicted"/>
<dbReference type="NCBIfam" id="TIGR00229">
    <property type="entry name" value="sensory_box"/>
    <property type="match status" value="1"/>
</dbReference>
<name>A0AAU7LRC0_9BURK</name>
<sequence>MNEPQNRRILLIDDMPSIHEDFRKILAPRPMASELNGFEAALFGQAEAPSCAGFELDSAYQGREGVARAEAALQAGRPYAMAFVDMRMPPGWDGVETIERLWRIDPQVQVVICTAYSDHAWEEVLERLDVQDRLLILKKPFDMIEVSQLARTLTAKWALARQAASQVSGLEEAVQERTRALHASESQLHQIADTLPALIAYVDAEQRFQFHNQSYEEVFGLKYEQIHGKTLREMMGDEVYGKVQGKVEEALAGYSVQYDRVQKTANGQLRDYVMKYLPRYGEDEDEGKVLGFFVLGTDVTELKRLERLKSEFISSVSHELRMPLVSIRGTLGLIAGGVAGELPAMVKNLVGIATNNSERLIRLLNDIIDSETIESGTMHFEPRPVELLPLLAQAVAANEGFASQHNVQLVLDGPAEAVTVNVDHDRLNQVITNLLSNAVKFSPPAASVRIRLLRPDNGRVRVEVADSGPGIPEEFGKRIFQGGPQTGSPDTQLKNGTGLGLNISHSIVARMGGSMGFTTDAGKGSVFFFELPQAVPVPLPIDDRLWAMVHPPLSA</sequence>
<dbReference type="SUPFAM" id="SSF55874">
    <property type="entry name" value="ATPase domain of HSP90 chaperone/DNA topoisomerase II/histidine kinase"/>
    <property type="match status" value="1"/>
</dbReference>